<dbReference type="RefSeq" id="WP_115957491.1">
    <property type="nucleotide sequence ID" value="NZ_CBCRVL010000001.1"/>
</dbReference>
<accession>A0A3D9CRR7</accession>
<proteinExistence type="predicted"/>
<evidence type="ECO:0000313" key="2">
    <source>
        <dbReference type="Proteomes" id="UP000256769"/>
    </source>
</evidence>
<dbReference type="Proteomes" id="UP000256769">
    <property type="component" value="Unassembled WGS sequence"/>
</dbReference>
<evidence type="ECO:0000313" key="1">
    <source>
        <dbReference type="EMBL" id="REC68452.1"/>
    </source>
</evidence>
<protein>
    <submittedName>
        <fullName evidence="1">Uncharacterized protein</fullName>
    </submittedName>
</protein>
<gene>
    <name evidence="1" type="ORF">DRF59_05285</name>
</gene>
<organism evidence="1 2">
    <name type="scientific">Chryseobacterium flavum</name>
    <dbReference type="NCBI Taxonomy" id="415851"/>
    <lineage>
        <taxon>Bacteria</taxon>
        <taxon>Pseudomonadati</taxon>
        <taxon>Bacteroidota</taxon>
        <taxon>Flavobacteriia</taxon>
        <taxon>Flavobacteriales</taxon>
        <taxon>Weeksellaceae</taxon>
        <taxon>Chryseobacterium group</taxon>
        <taxon>Chryseobacterium</taxon>
    </lineage>
</organism>
<name>A0A3D9CRR7_9FLAO</name>
<dbReference type="AlphaFoldDB" id="A0A3D9CRR7"/>
<sequence length="70" mass="7967">MKTNALFFQLNTQKTVNIIYAIIRTGKPKESKLNHGNILGGIYAFIKEPNSRNKIPRCSISIISRKTFTK</sequence>
<reference evidence="1 2" key="1">
    <citation type="journal article" date="2007" name="Int. J. Syst. Evol. Microbiol.">
        <title>Chryseobacterium flavum sp. nov., isolated from polluted soil.</title>
        <authorList>
            <person name="Zhou Y."/>
            <person name="Dong J."/>
            <person name="Wang X."/>
            <person name="Huang X."/>
            <person name="Zhang K.Y."/>
            <person name="Zhang Y.Q."/>
            <person name="Guo Y.F."/>
            <person name="Lai R."/>
            <person name="Li W.J."/>
        </authorList>
    </citation>
    <scope>NUCLEOTIDE SEQUENCE [LARGE SCALE GENOMIC DNA]</scope>
    <source>
        <strain evidence="1 2">KCTC 12877</strain>
    </source>
</reference>
<keyword evidence="2" id="KW-1185">Reference proteome</keyword>
<dbReference type="EMBL" id="QNUE01000003">
    <property type="protein sequence ID" value="REC68452.1"/>
    <property type="molecule type" value="Genomic_DNA"/>
</dbReference>
<comment type="caution">
    <text evidence="1">The sequence shown here is derived from an EMBL/GenBank/DDBJ whole genome shotgun (WGS) entry which is preliminary data.</text>
</comment>